<keyword evidence="13" id="KW-1185">Reference proteome</keyword>
<evidence type="ECO:0000256" key="5">
    <source>
        <dbReference type="ARBA" id="ARBA00022829"/>
    </source>
</evidence>
<dbReference type="GO" id="GO:0000727">
    <property type="term" value="P:double-strand break repair via break-induced replication"/>
    <property type="evidence" value="ECO:0007669"/>
    <property type="project" value="TreeGrafter"/>
</dbReference>
<proteinExistence type="inferred from homology"/>
<name>A0A6A7C9W8_9PEZI</name>
<comment type="subunit">
    <text evidence="8">Component of the GINS complex.</text>
</comment>
<dbReference type="Gene3D" id="3.40.5.50">
    <property type="match status" value="1"/>
</dbReference>
<evidence type="ECO:0000256" key="7">
    <source>
        <dbReference type="ARBA" id="ARBA00025163"/>
    </source>
</evidence>
<reference evidence="12" key="1">
    <citation type="journal article" date="2020" name="Stud. Mycol.">
        <title>101 Dothideomycetes genomes: a test case for predicting lifestyles and emergence of pathogens.</title>
        <authorList>
            <person name="Haridas S."/>
            <person name="Albert R."/>
            <person name="Binder M."/>
            <person name="Bloem J."/>
            <person name="Labutti K."/>
            <person name="Salamov A."/>
            <person name="Andreopoulos B."/>
            <person name="Baker S."/>
            <person name="Barry K."/>
            <person name="Bills G."/>
            <person name="Bluhm B."/>
            <person name="Cannon C."/>
            <person name="Castanera R."/>
            <person name="Culley D."/>
            <person name="Daum C."/>
            <person name="Ezra D."/>
            <person name="Gonzalez J."/>
            <person name="Henrissat B."/>
            <person name="Kuo A."/>
            <person name="Liang C."/>
            <person name="Lipzen A."/>
            <person name="Lutzoni F."/>
            <person name="Magnuson J."/>
            <person name="Mondo S."/>
            <person name="Nolan M."/>
            <person name="Ohm R."/>
            <person name="Pangilinan J."/>
            <person name="Park H.-J."/>
            <person name="Ramirez L."/>
            <person name="Alfaro M."/>
            <person name="Sun H."/>
            <person name="Tritt A."/>
            <person name="Yoshinaga Y."/>
            <person name="Zwiers L.-H."/>
            <person name="Turgeon B."/>
            <person name="Goodwin S."/>
            <person name="Spatafora J."/>
            <person name="Crous P."/>
            <person name="Grigoriev I."/>
        </authorList>
    </citation>
    <scope>NUCLEOTIDE SEQUENCE</scope>
    <source>
        <strain evidence="12">CBS 480.64</strain>
    </source>
</reference>
<evidence type="ECO:0000256" key="2">
    <source>
        <dbReference type="ARBA" id="ARBA00010565"/>
    </source>
</evidence>
<dbReference type="InterPro" id="IPR056784">
    <property type="entry name" value="PSF2_N"/>
</dbReference>
<comment type="function">
    <text evidence="7">The GINS complex plays an essential role in the initiation of DNA replication. Has a role in chromosome segregation.</text>
</comment>
<feature type="compositionally biased region" description="Acidic residues" evidence="9">
    <location>
        <begin position="229"/>
        <end position="239"/>
    </location>
</feature>
<dbReference type="InterPro" id="IPR007257">
    <property type="entry name" value="GINS_Psf2"/>
</dbReference>
<dbReference type="GO" id="GO:0000811">
    <property type="term" value="C:GINS complex"/>
    <property type="evidence" value="ECO:0007669"/>
    <property type="project" value="TreeGrafter"/>
</dbReference>
<evidence type="ECO:0000256" key="8">
    <source>
        <dbReference type="PIRNR" id="PIRNR028998"/>
    </source>
</evidence>
<keyword evidence="5" id="KW-0159">Chromosome partition</keyword>
<comment type="similarity">
    <text evidence="2 8">Belongs to the GINS2/PSF2 family.</text>
</comment>
<keyword evidence="4 8" id="KW-0235">DNA replication</keyword>
<evidence type="ECO:0000256" key="3">
    <source>
        <dbReference type="ARBA" id="ARBA00015139"/>
    </source>
</evidence>
<evidence type="ECO:0000256" key="6">
    <source>
        <dbReference type="ARBA" id="ARBA00023242"/>
    </source>
</evidence>
<dbReference type="Pfam" id="PF25005">
    <property type="entry name" value="PSF2_N"/>
    <property type="match status" value="1"/>
</dbReference>
<dbReference type="Pfam" id="PF05916">
    <property type="entry name" value="Sld5"/>
    <property type="match status" value="1"/>
</dbReference>
<dbReference type="FunFam" id="1.20.58.1020:FF:000001">
    <property type="entry name" value="DNA replication complex GINS protein PSF2"/>
    <property type="match status" value="1"/>
</dbReference>
<keyword evidence="6 8" id="KW-0539">Nucleus</keyword>
<dbReference type="Proteomes" id="UP000799421">
    <property type="component" value="Unassembled WGS sequence"/>
</dbReference>
<dbReference type="GO" id="GO:0007059">
    <property type="term" value="P:chromosome segregation"/>
    <property type="evidence" value="ECO:0007669"/>
    <property type="project" value="UniProtKB-KW"/>
</dbReference>
<comment type="subcellular location">
    <subcellularLocation>
        <location evidence="1 8">Nucleus</location>
    </subcellularLocation>
</comment>
<dbReference type="CDD" id="cd11712">
    <property type="entry name" value="GINS_A_psf2"/>
    <property type="match status" value="1"/>
</dbReference>
<dbReference type="SUPFAM" id="SSF158573">
    <property type="entry name" value="GINS helical bundle-like"/>
    <property type="match status" value="1"/>
</dbReference>
<evidence type="ECO:0000259" key="10">
    <source>
        <dbReference type="Pfam" id="PF05916"/>
    </source>
</evidence>
<organism evidence="12 13">
    <name type="scientific">Piedraia hortae CBS 480.64</name>
    <dbReference type="NCBI Taxonomy" id="1314780"/>
    <lineage>
        <taxon>Eukaryota</taxon>
        <taxon>Fungi</taxon>
        <taxon>Dikarya</taxon>
        <taxon>Ascomycota</taxon>
        <taxon>Pezizomycotina</taxon>
        <taxon>Dothideomycetes</taxon>
        <taxon>Dothideomycetidae</taxon>
        <taxon>Capnodiales</taxon>
        <taxon>Piedraiaceae</taxon>
        <taxon>Piedraia</taxon>
    </lineage>
</organism>
<evidence type="ECO:0000256" key="1">
    <source>
        <dbReference type="ARBA" id="ARBA00004123"/>
    </source>
</evidence>
<dbReference type="InterPro" id="IPR021151">
    <property type="entry name" value="GINS_A"/>
</dbReference>
<dbReference type="Gene3D" id="1.20.58.1020">
    <property type="match status" value="1"/>
</dbReference>
<dbReference type="PIRSF" id="PIRSF028998">
    <property type="entry name" value="GINS_Psf2_subgr"/>
    <property type="match status" value="1"/>
</dbReference>
<evidence type="ECO:0000313" key="13">
    <source>
        <dbReference type="Proteomes" id="UP000799421"/>
    </source>
</evidence>
<dbReference type="EMBL" id="MU005958">
    <property type="protein sequence ID" value="KAF2864230.1"/>
    <property type="molecule type" value="Genomic_DNA"/>
</dbReference>
<evidence type="ECO:0000256" key="4">
    <source>
        <dbReference type="ARBA" id="ARBA00022705"/>
    </source>
</evidence>
<dbReference type="GO" id="GO:0006260">
    <property type="term" value="P:DNA replication"/>
    <property type="evidence" value="ECO:0007669"/>
    <property type="project" value="UniProtKB-KW"/>
</dbReference>
<dbReference type="CDD" id="cd21694">
    <property type="entry name" value="GINS_B_Psf2"/>
    <property type="match status" value="1"/>
</dbReference>
<evidence type="ECO:0000259" key="11">
    <source>
        <dbReference type="Pfam" id="PF25005"/>
    </source>
</evidence>
<dbReference type="PANTHER" id="PTHR12772">
    <property type="entry name" value="DNA REPLICATION COMPLEX GINS PROTEIN PSF2"/>
    <property type="match status" value="1"/>
</dbReference>
<dbReference type="PANTHER" id="PTHR12772:SF0">
    <property type="entry name" value="DNA REPLICATION COMPLEX GINS PROTEIN PSF2"/>
    <property type="match status" value="1"/>
</dbReference>
<feature type="domain" description="DNA replication complex GINS protein PSF2 N-terminal" evidence="11">
    <location>
        <begin position="11"/>
        <end position="68"/>
    </location>
</feature>
<dbReference type="AlphaFoldDB" id="A0A6A7C9W8"/>
<dbReference type="InterPro" id="IPR036224">
    <property type="entry name" value="GINS_bundle-like_dom_sf"/>
</dbReference>
<feature type="domain" description="GINS subunit" evidence="10">
    <location>
        <begin position="132"/>
        <end position="221"/>
    </location>
</feature>
<evidence type="ECO:0000313" key="12">
    <source>
        <dbReference type="EMBL" id="KAF2864230.1"/>
    </source>
</evidence>
<evidence type="ECO:0000256" key="9">
    <source>
        <dbReference type="SAM" id="MobiDB-lite"/>
    </source>
</evidence>
<feature type="region of interest" description="Disordered" evidence="9">
    <location>
        <begin position="225"/>
        <end position="253"/>
    </location>
</feature>
<dbReference type="OrthoDB" id="1938138at2759"/>
<protein>
    <recommendedName>
        <fullName evidence="3 8">DNA replication complex GINS protein PSF2</fullName>
    </recommendedName>
</protein>
<dbReference type="SUPFAM" id="SSF160059">
    <property type="entry name" value="PriA/YqbF domain"/>
    <property type="match status" value="1"/>
</dbReference>
<sequence length="253" mass="28365">MAFPLPQGLVPSEVAFLCEMEMVTVIPLQKLDRLQLLGGTTPELKPDHPAAIPLWLAMLLKRQRRARINPPPWLSVESLTQIIKFETDEQTAEVFSPQPALPRQTTDTPLDSNLYLAHGTLEPSPPFLKDSNTARAQADALPYHWLEMGNMLLSSAPDDFVDADIVRRLLRDLRDIRMSKLRRGFKDLDAGAGIQMNGVGAMEIAEVRGFVSGVIDGLRRLNKPREEAQAEADDYDEDFASSYRPQDEDDDLM</sequence>
<accession>A0A6A7C9W8</accession>
<dbReference type="FunFam" id="3.40.5.50:FF:000001">
    <property type="entry name" value="DNA replication complex GINS protein PSF2"/>
    <property type="match status" value="1"/>
</dbReference>
<gene>
    <name evidence="12" type="ORF">K470DRAFT_286173</name>
</gene>